<dbReference type="Pfam" id="PF00497">
    <property type="entry name" value="SBP_bac_3"/>
    <property type="match status" value="1"/>
</dbReference>
<evidence type="ECO:0000256" key="1">
    <source>
        <dbReference type="ARBA" id="ARBA00004339"/>
    </source>
</evidence>
<gene>
    <name evidence="8" type="ORF">MRS75_08005</name>
</gene>
<keyword evidence="4 6" id="KW-0732">Signal</keyword>
<evidence type="ECO:0000259" key="7">
    <source>
        <dbReference type="SMART" id="SM00062"/>
    </source>
</evidence>
<evidence type="ECO:0000313" key="9">
    <source>
        <dbReference type="Proteomes" id="UP001161580"/>
    </source>
</evidence>
<dbReference type="SUPFAM" id="SSF53850">
    <property type="entry name" value="Periplasmic binding protein-like II"/>
    <property type="match status" value="1"/>
</dbReference>
<dbReference type="SMART" id="SM00062">
    <property type="entry name" value="PBPb"/>
    <property type="match status" value="1"/>
</dbReference>
<accession>A0AAE3U171</accession>
<evidence type="ECO:0000256" key="4">
    <source>
        <dbReference type="ARBA" id="ARBA00022729"/>
    </source>
</evidence>
<comment type="subcellular location">
    <subcellularLocation>
        <location evidence="1">Cell outer membrane</location>
        <topology evidence="1">Peripheral membrane protein</topology>
    </subcellularLocation>
    <subcellularLocation>
        <location evidence="2">Periplasm</location>
    </subcellularLocation>
</comment>
<feature type="domain" description="Solute-binding protein family 3/N-terminal" evidence="7">
    <location>
        <begin position="53"/>
        <end position="294"/>
    </location>
</feature>
<keyword evidence="5" id="KW-0998">Cell outer membrane</keyword>
<dbReference type="Gene3D" id="3.40.190.10">
    <property type="entry name" value="Periplasmic binding protein-like II"/>
    <property type="match status" value="2"/>
</dbReference>
<reference evidence="8" key="1">
    <citation type="submission" date="2022-03" db="EMBL/GenBank/DDBJ databases">
        <title>Fererhizobium litorale gen. nov., sp. nov., isolated from sandy sediments of the Sea of Japan seashore.</title>
        <authorList>
            <person name="Romanenko L."/>
            <person name="Kurilenko V."/>
            <person name="Otstavnykh N."/>
            <person name="Svetashev V."/>
            <person name="Tekutyeva L."/>
            <person name="Isaeva M."/>
            <person name="Mikhailov V."/>
        </authorList>
    </citation>
    <scope>NUCLEOTIDE SEQUENCE</scope>
    <source>
        <strain evidence="8">KMM 9576</strain>
    </source>
</reference>
<evidence type="ECO:0000256" key="5">
    <source>
        <dbReference type="ARBA" id="ARBA00023237"/>
    </source>
</evidence>
<dbReference type="PANTHER" id="PTHR35936">
    <property type="entry name" value="MEMBRANE-BOUND LYTIC MUREIN TRANSGLYCOSYLASE F"/>
    <property type="match status" value="1"/>
</dbReference>
<dbReference type="RefSeq" id="WP_311785954.1">
    <property type="nucleotide sequence ID" value="NZ_JALDYY010000003.1"/>
</dbReference>
<dbReference type="CDD" id="cd01009">
    <property type="entry name" value="PBP2_YfhD_N"/>
    <property type="match status" value="1"/>
</dbReference>
<comment type="similarity">
    <text evidence="3">Belongs to the virb1 family.</text>
</comment>
<dbReference type="Proteomes" id="UP001161580">
    <property type="component" value="Unassembled WGS sequence"/>
</dbReference>
<evidence type="ECO:0000256" key="2">
    <source>
        <dbReference type="ARBA" id="ARBA00004418"/>
    </source>
</evidence>
<feature type="chain" id="PRO_5042049048" evidence="6">
    <location>
        <begin position="26"/>
        <end position="486"/>
    </location>
</feature>
<sequence>MKLFRLMRLALALALLAWAAFAVGAAVTKAQETAGPLVARHTSDLDEMKKRRLVRIIVPYSKSIYFVDKGQQLGTAVEFGTELEKTLNAGRKKEIERIRVAFLPLARDELLTALNDGIGDIVIANLTVTDQRRELVDFTAPIYSDASEVLVTGPSEPEVASLDDLSGKELRVRQSSSYNEHLIQFNKQLTEAGKQPISVMAIDEDLEDEDILEMVNAGLLPWTVVDRHKAELWTKVFDDLVMREDIVISSGGQIAWAIRKNSPQLKAELNKFVASHKVGTTFGNILRNRYYRSDKMLKRAYSAEDVERYKDLIELFRKHGTTYSFDHLMLIAQGYQESQLDQNRRSPRGAVGIMQLLPNTAADQAVAIKGIDKDADRNIEAGSKYLRYLVGRYLADPDITPRDQMLMGFAAYNAGPANLRKFRAKATELGLDRNVWFGNVENGAAAIVGRETVQYVSNIFKYYVAYTLLSERLHEHATAVETGTAN</sequence>
<evidence type="ECO:0000256" key="6">
    <source>
        <dbReference type="SAM" id="SignalP"/>
    </source>
</evidence>
<dbReference type="PANTHER" id="PTHR35936:SF19">
    <property type="entry name" value="AMINO-ACID-BINDING PROTEIN YXEM-RELATED"/>
    <property type="match status" value="1"/>
</dbReference>
<dbReference type="AlphaFoldDB" id="A0AAE3U171"/>
<keyword evidence="5" id="KW-0472">Membrane</keyword>
<dbReference type="SUPFAM" id="SSF53955">
    <property type="entry name" value="Lysozyme-like"/>
    <property type="match status" value="1"/>
</dbReference>
<dbReference type="CDD" id="cd13403">
    <property type="entry name" value="MLTF-like"/>
    <property type="match status" value="1"/>
</dbReference>
<proteinExistence type="inferred from homology"/>
<comment type="caution">
    <text evidence="8">The sequence shown here is derived from an EMBL/GenBank/DDBJ whole genome shotgun (WGS) entry which is preliminary data.</text>
</comment>
<evidence type="ECO:0000313" key="8">
    <source>
        <dbReference type="EMBL" id="MDI7922031.1"/>
    </source>
</evidence>
<dbReference type="GO" id="GO:0009279">
    <property type="term" value="C:cell outer membrane"/>
    <property type="evidence" value="ECO:0007669"/>
    <property type="project" value="UniProtKB-SubCell"/>
</dbReference>
<evidence type="ECO:0000256" key="3">
    <source>
        <dbReference type="ARBA" id="ARBA00009387"/>
    </source>
</evidence>
<dbReference type="EMBL" id="JALDYZ010000003">
    <property type="protein sequence ID" value="MDI7922031.1"/>
    <property type="molecule type" value="Genomic_DNA"/>
</dbReference>
<dbReference type="GO" id="GO:0042597">
    <property type="term" value="C:periplasmic space"/>
    <property type="evidence" value="ECO:0007669"/>
    <property type="project" value="UniProtKB-SubCell"/>
</dbReference>
<dbReference type="InterPro" id="IPR023346">
    <property type="entry name" value="Lysozyme-like_dom_sf"/>
</dbReference>
<dbReference type="InterPro" id="IPR001638">
    <property type="entry name" value="Solute-binding_3/MltF_N"/>
</dbReference>
<keyword evidence="9" id="KW-1185">Reference proteome</keyword>
<dbReference type="Gene3D" id="1.10.530.10">
    <property type="match status" value="1"/>
</dbReference>
<feature type="signal peptide" evidence="6">
    <location>
        <begin position="1"/>
        <end position="25"/>
    </location>
</feature>
<dbReference type="InterPro" id="IPR008258">
    <property type="entry name" value="Transglycosylase_SLT_dom_1"/>
</dbReference>
<organism evidence="8 9">
    <name type="scientific">Ferirhizobium litorale</name>
    <dbReference type="NCBI Taxonomy" id="2927786"/>
    <lineage>
        <taxon>Bacteria</taxon>
        <taxon>Pseudomonadati</taxon>
        <taxon>Pseudomonadota</taxon>
        <taxon>Alphaproteobacteria</taxon>
        <taxon>Hyphomicrobiales</taxon>
        <taxon>Rhizobiaceae</taxon>
        <taxon>Ferirhizobium</taxon>
    </lineage>
</organism>
<dbReference type="Pfam" id="PF01464">
    <property type="entry name" value="SLT"/>
    <property type="match status" value="1"/>
</dbReference>
<protein>
    <submittedName>
        <fullName evidence="8">Lytic transglycosylase F</fullName>
    </submittedName>
</protein>
<name>A0AAE3U171_9HYPH</name>